<dbReference type="CDD" id="cd13957">
    <property type="entry name" value="PT_UbiA_Cox10"/>
    <property type="match status" value="1"/>
</dbReference>
<feature type="transmembrane region" description="Helical" evidence="9">
    <location>
        <begin position="198"/>
        <end position="220"/>
    </location>
</feature>
<comment type="pathway">
    <text evidence="9">Porphyrin-containing compound metabolism; heme O biosynthesis; heme O from protoheme: step 1/1.</text>
</comment>
<name>A0A6M5YIJ3_9BACT</name>
<comment type="catalytic activity">
    <reaction evidence="8 9">
        <text>heme b + (2E,6E)-farnesyl diphosphate + H2O = Fe(II)-heme o + diphosphate</text>
        <dbReference type="Rhea" id="RHEA:28070"/>
        <dbReference type="ChEBI" id="CHEBI:15377"/>
        <dbReference type="ChEBI" id="CHEBI:33019"/>
        <dbReference type="ChEBI" id="CHEBI:60344"/>
        <dbReference type="ChEBI" id="CHEBI:60530"/>
        <dbReference type="ChEBI" id="CHEBI:175763"/>
        <dbReference type="EC" id="2.5.1.141"/>
    </reaction>
</comment>
<keyword evidence="3 9" id="KW-0808">Transferase</keyword>
<reference evidence="11" key="1">
    <citation type="submission" date="2020-05" db="EMBL/GenBank/DDBJ databases">
        <title>Frigoriglobus tundricola gen. nov., sp. nov., a psychrotolerant cellulolytic planctomycete of the family Gemmataceae with two divergent copies of 16S rRNA gene.</title>
        <authorList>
            <person name="Kulichevskaya I.S."/>
            <person name="Ivanova A.A."/>
            <person name="Naumoff D.G."/>
            <person name="Beletsky A.V."/>
            <person name="Rijpstra W.I.C."/>
            <person name="Sinninghe Damste J.S."/>
            <person name="Mardanov A.V."/>
            <person name="Ravin N.V."/>
            <person name="Dedysh S.N."/>
        </authorList>
    </citation>
    <scope>NUCLEOTIDE SEQUENCE [LARGE SCALE GENOMIC DNA]</scope>
    <source>
        <strain evidence="11">PL17</strain>
    </source>
</reference>
<dbReference type="Gene3D" id="1.10.357.140">
    <property type="entry name" value="UbiA prenyltransferase"/>
    <property type="match status" value="1"/>
</dbReference>
<dbReference type="UniPathway" id="UPA00834">
    <property type="reaction ID" value="UER00712"/>
</dbReference>
<evidence type="ECO:0000256" key="7">
    <source>
        <dbReference type="ARBA" id="ARBA00023136"/>
    </source>
</evidence>
<dbReference type="InterPro" id="IPR044878">
    <property type="entry name" value="UbiA_sf"/>
</dbReference>
<dbReference type="InterPro" id="IPR030470">
    <property type="entry name" value="UbiA_prenylTrfase_CS"/>
</dbReference>
<dbReference type="PROSITE" id="PS00943">
    <property type="entry name" value="UBIA"/>
    <property type="match status" value="1"/>
</dbReference>
<feature type="transmembrane region" description="Helical" evidence="9">
    <location>
        <begin position="47"/>
        <end position="65"/>
    </location>
</feature>
<evidence type="ECO:0000256" key="8">
    <source>
        <dbReference type="ARBA" id="ARBA00047690"/>
    </source>
</evidence>
<dbReference type="EC" id="2.5.1.141" evidence="9"/>
<keyword evidence="6 9" id="KW-0350">Heme biosynthesis</keyword>
<sequence>MMKVTLTGEVDTLNALSSGSTPVARPRARGHAPSRMADYLELTKPRIAVMALFTVAAGYLLGAGPDAEVRVLFLTLLGAGLVAAGGSALNQLFERKIDARMRRTMKRPLPAGRVTPEEVAMFGATLAGAGLALLAATVPAPATIAAGLTFIAYAFVYTPLKTLTVWNTVVGAVPGALPPVIGWYAARGWAGWEGWEGAAVVFGLLFLWQIPHFLAIAWMYREDYAAGGLKMLPGCDPSGWRTAVVMVVTAAALIPLGFSAAPAGLGGWVFAAGSTVFGVYFLRRTVEFARDRTDRKARRVLHASLFYLPSVFAVLMFDALLLK</sequence>
<dbReference type="GO" id="GO:0048034">
    <property type="term" value="P:heme O biosynthetic process"/>
    <property type="evidence" value="ECO:0007669"/>
    <property type="project" value="UniProtKB-UniRule"/>
</dbReference>
<dbReference type="PANTHER" id="PTHR43448:SF2">
    <property type="entry name" value="PROTOHEME IX FARNESYLTRANSFERASE, MITOCHONDRIAL"/>
    <property type="match status" value="1"/>
</dbReference>
<dbReference type="Proteomes" id="UP000503447">
    <property type="component" value="Chromosome"/>
</dbReference>
<feature type="transmembrane region" description="Helical" evidence="9">
    <location>
        <begin position="140"/>
        <end position="158"/>
    </location>
</feature>
<dbReference type="RefSeq" id="WP_171469965.1">
    <property type="nucleotide sequence ID" value="NZ_CP053452.2"/>
</dbReference>
<dbReference type="NCBIfam" id="TIGR01473">
    <property type="entry name" value="cyoE_ctaB"/>
    <property type="match status" value="1"/>
</dbReference>
<dbReference type="GO" id="GO:0005886">
    <property type="term" value="C:plasma membrane"/>
    <property type="evidence" value="ECO:0007669"/>
    <property type="project" value="UniProtKB-SubCell"/>
</dbReference>
<keyword evidence="11" id="KW-1185">Reference proteome</keyword>
<evidence type="ECO:0000313" key="10">
    <source>
        <dbReference type="EMBL" id="QJW93845.1"/>
    </source>
</evidence>
<evidence type="ECO:0000256" key="5">
    <source>
        <dbReference type="ARBA" id="ARBA00022989"/>
    </source>
</evidence>
<organism evidence="10 11">
    <name type="scientific">Frigoriglobus tundricola</name>
    <dbReference type="NCBI Taxonomy" id="2774151"/>
    <lineage>
        <taxon>Bacteria</taxon>
        <taxon>Pseudomonadati</taxon>
        <taxon>Planctomycetota</taxon>
        <taxon>Planctomycetia</taxon>
        <taxon>Gemmatales</taxon>
        <taxon>Gemmataceae</taxon>
        <taxon>Frigoriglobus</taxon>
    </lineage>
</organism>
<feature type="transmembrane region" description="Helical" evidence="9">
    <location>
        <begin position="165"/>
        <end position="186"/>
    </location>
</feature>
<dbReference type="EMBL" id="CP053452">
    <property type="protein sequence ID" value="QJW93845.1"/>
    <property type="molecule type" value="Genomic_DNA"/>
</dbReference>
<proteinExistence type="inferred from homology"/>
<comment type="miscellaneous">
    <text evidence="9">Carbon 2 of the heme B porphyrin ring is defined according to the Fischer nomenclature.</text>
</comment>
<keyword evidence="4 9" id="KW-0812">Transmembrane</keyword>
<feature type="transmembrane region" description="Helical" evidence="9">
    <location>
        <begin position="265"/>
        <end position="282"/>
    </location>
</feature>
<evidence type="ECO:0000256" key="2">
    <source>
        <dbReference type="ARBA" id="ARBA00022475"/>
    </source>
</evidence>
<dbReference type="HAMAP" id="MF_00154">
    <property type="entry name" value="CyoE_CtaB"/>
    <property type="match status" value="1"/>
</dbReference>
<keyword evidence="2 9" id="KW-1003">Cell membrane</keyword>
<protein>
    <recommendedName>
        <fullName evidence="9">Protoheme IX farnesyltransferase</fullName>
        <ecNumber evidence="9">2.5.1.141</ecNumber>
    </recommendedName>
    <alternativeName>
        <fullName evidence="9">Heme B farnesyltransferase</fullName>
    </alternativeName>
    <alternativeName>
        <fullName evidence="9">Heme O synthase</fullName>
    </alternativeName>
</protein>
<evidence type="ECO:0000256" key="6">
    <source>
        <dbReference type="ARBA" id="ARBA00023133"/>
    </source>
</evidence>
<dbReference type="GO" id="GO:0008495">
    <property type="term" value="F:protoheme IX farnesyltransferase activity"/>
    <property type="evidence" value="ECO:0007669"/>
    <property type="project" value="UniProtKB-UniRule"/>
</dbReference>
<dbReference type="InterPro" id="IPR000537">
    <property type="entry name" value="UbiA_prenyltransferase"/>
</dbReference>
<dbReference type="KEGG" id="ftj:FTUN_1357"/>
<keyword evidence="7 9" id="KW-0472">Membrane</keyword>
<accession>A0A6M5YIJ3</accession>
<comment type="function">
    <text evidence="9">Converts heme B (protoheme IX) to heme O by substitution of the vinyl group on carbon 2 of heme B porphyrin ring with a hydroxyethyl farnesyl side group.</text>
</comment>
<gene>
    <name evidence="9" type="primary">ctaB</name>
    <name evidence="10" type="ORF">FTUN_1357</name>
</gene>
<evidence type="ECO:0000256" key="3">
    <source>
        <dbReference type="ARBA" id="ARBA00022679"/>
    </source>
</evidence>
<dbReference type="PANTHER" id="PTHR43448">
    <property type="entry name" value="PROTOHEME IX FARNESYLTRANSFERASE, MITOCHONDRIAL"/>
    <property type="match status" value="1"/>
</dbReference>
<keyword evidence="5 9" id="KW-1133">Transmembrane helix</keyword>
<evidence type="ECO:0000256" key="4">
    <source>
        <dbReference type="ARBA" id="ARBA00022692"/>
    </source>
</evidence>
<dbReference type="AlphaFoldDB" id="A0A6M5YIJ3"/>
<feature type="transmembrane region" description="Helical" evidence="9">
    <location>
        <begin position="71"/>
        <end position="93"/>
    </location>
</feature>
<dbReference type="Pfam" id="PF01040">
    <property type="entry name" value="UbiA"/>
    <property type="match status" value="1"/>
</dbReference>
<feature type="transmembrane region" description="Helical" evidence="9">
    <location>
        <begin position="303"/>
        <end position="322"/>
    </location>
</feature>
<comment type="similarity">
    <text evidence="9">Belongs to the UbiA prenyltransferase family. Protoheme IX farnesyltransferase subfamily.</text>
</comment>
<evidence type="ECO:0000256" key="1">
    <source>
        <dbReference type="ARBA" id="ARBA00004141"/>
    </source>
</evidence>
<evidence type="ECO:0000313" key="11">
    <source>
        <dbReference type="Proteomes" id="UP000503447"/>
    </source>
</evidence>
<comment type="subcellular location">
    <subcellularLocation>
        <location evidence="9">Cell membrane</location>
        <topology evidence="9">Multi-pass membrane protein</topology>
    </subcellularLocation>
    <subcellularLocation>
        <location evidence="1">Membrane</location>
        <topology evidence="1">Multi-pass membrane protein</topology>
    </subcellularLocation>
</comment>
<evidence type="ECO:0000256" key="9">
    <source>
        <dbReference type="HAMAP-Rule" id="MF_00154"/>
    </source>
</evidence>
<dbReference type="InterPro" id="IPR006369">
    <property type="entry name" value="Protohaem_IX_farnesylTrfase"/>
</dbReference>